<dbReference type="EMBL" id="MU117978">
    <property type="protein sequence ID" value="KAF9651158.1"/>
    <property type="molecule type" value="Genomic_DNA"/>
</dbReference>
<sequence length="955" mass="102400">MVTHGCPSWLSVFTAISFSLPVWSVISTSTPTPPLQWLNITRLLSGPSAPPLKGASIGYDETTRTLLVFGGESESGFPTSTTYLLNLDSLIWTVPTPPTGLDGAPPPRSSAISGFDWAANQRQCHIVIGGRGTDGDGLSDVWEYDFLTQFWAPVSLSPGGPSGRWGAAGGKDHRVDYLPTSGLNNSFYLAGGQDKNSISHLSDVWRLNVSGTLSPNNPQQVFGSWEAISIPTLPPVQGPAGTVILQQIISSGGCKATTPLNSDNACAVGDSFIINTSSRSSISPASCPAPRYEGIMVANMNGASSSFNSQAFLLLGTFNSSLWDDAGGLSKGEIAVLDTSTGSWSRILPAGDPSSVSPYPSPRSGAAAVAHPEALIGRPRTGASDTIVFGGQDADGKYLSEVWLLRAYNGVITRSGDQSWGGFGNGQLQSGPNANGAGVTNAYMVTCATQISPDVPPPSSTTLNIPSPTSSGSPNIAIAHPYDVSTIHKILAPLSVALALPMILVHRLSSPSLKSPLESSPNPLLVFILLIPGSLIFGLGIAGLVTAFTSISYDPPLVRRVMLSLHLQTGHGIAGVALAAAFYIAIPIVFLFSLFIRHRSEERNSLSQDEAEKLAPRSPVPSTLILDGTLDHQASPNHSRSQSSTGLLHFWKRSMDRSRSSDTDGDDFGVRDPPSPRPSRGFEVVNRPKNDQRASSHGMSGFVDHSRGRAGAHTAIRLGEMSWLNRRRMVNTVGDLDYALTQIPRTTGPTTNTADVLFNRESMTSARSFPVSPVSYPPPLEVAFHTIFHALLLALCALCLVQLWQRAPVTAFAVFLAWIAGSYIALVVLSWQGRPRNSILTVTLSRLRARLYPHQTNPPPQPDSRPVSSATPEPSIPLTPDPRSPYLHSPPFRTAQEDESYDLMSAGRHRNNGDEDPDDDEDEETRQRRMEDEMNRRDVSIVTVPKRKLWIANPS</sequence>
<protein>
    <submittedName>
        <fullName evidence="1">Uncharacterized protein</fullName>
    </submittedName>
</protein>
<comment type="caution">
    <text evidence="1">The sequence shown here is derived from an EMBL/GenBank/DDBJ whole genome shotgun (WGS) entry which is preliminary data.</text>
</comment>
<dbReference type="Proteomes" id="UP000886501">
    <property type="component" value="Unassembled WGS sequence"/>
</dbReference>
<accession>A0ACB6ZPA6</accession>
<evidence type="ECO:0000313" key="2">
    <source>
        <dbReference type="Proteomes" id="UP000886501"/>
    </source>
</evidence>
<gene>
    <name evidence="1" type="ORF">BDM02DRAFT_980375</name>
</gene>
<name>A0ACB6ZPA6_THEGA</name>
<evidence type="ECO:0000313" key="1">
    <source>
        <dbReference type="EMBL" id="KAF9651158.1"/>
    </source>
</evidence>
<keyword evidence="2" id="KW-1185">Reference proteome</keyword>
<organism evidence="1 2">
    <name type="scientific">Thelephora ganbajun</name>
    <name type="common">Ganba fungus</name>
    <dbReference type="NCBI Taxonomy" id="370292"/>
    <lineage>
        <taxon>Eukaryota</taxon>
        <taxon>Fungi</taxon>
        <taxon>Dikarya</taxon>
        <taxon>Basidiomycota</taxon>
        <taxon>Agaricomycotina</taxon>
        <taxon>Agaricomycetes</taxon>
        <taxon>Thelephorales</taxon>
        <taxon>Thelephoraceae</taxon>
        <taxon>Thelephora</taxon>
    </lineage>
</organism>
<reference evidence="1" key="1">
    <citation type="submission" date="2019-10" db="EMBL/GenBank/DDBJ databases">
        <authorList>
            <consortium name="DOE Joint Genome Institute"/>
            <person name="Kuo A."/>
            <person name="Miyauchi S."/>
            <person name="Kiss E."/>
            <person name="Drula E."/>
            <person name="Kohler A."/>
            <person name="Sanchez-Garcia M."/>
            <person name="Andreopoulos B."/>
            <person name="Barry K.W."/>
            <person name="Bonito G."/>
            <person name="Buee M."/>
            <person name="Carver A."/>
            <person name="Chen C."/>
            <person name="Cichocki N."/>
            <person name="Clum A."/>
            <person name="Culley D."/>
            <person name="Crous P.W."/>
            <person name="Fauchery L."/>
            <person name="Girlanda M."/>
            <person name="Hayes R."/>
            <person name="Keri Z."/>
            <person name="Labutti K."/>
            <person name="Lipzen A."/>
            <person name="Lombard V."/>
            <person name="Magnuson J."/>
            <person name="Maillard F."/>
            <person name="Morin E."/>
            <person name="Murat C."/>
            <person name="Nolan M."/>
            <person name="Ohm R."/>
            <person name="Pangilinan J."/>
            <person name="Pereira M."/>
            <person name="Perotto S."/>
            <person name="Peter M."/>
            <person name="Riley R."/>
            <person name="Sitrit Y."/>
            <person name="Stielow B."/>
            <person name="Szollosi G."/>
            <person name="Zifcakova L."/>
            <person name="Stursova M."/>
            <person name="Spatafora J.W."/>
            <person name="Tedersoo L."/>
            <person name="Vaario L.-M."/>
            <person name="Yamada A."/>
            <person name="Yan M."/>
            <person name="Wang P."/>
            <person name="Xu J."/>
            <person name="Bruns T."/>
            <person name="Baldrian P."/>
            <person name="Vilgalys R."/>
            <person name="Henrissat B."/>
            <person name="Grigoriev I.V."/>
            <person name="Hibbett D."/>
            <person name="Nagy L.G."/>
            <person name="Martin F.M."/>
        </authorList>
    </citation>
    <scope>NUCLEOTIDE SEQUENCE</scope>
    <source>
        <strain evidence="1">P2</strain>
    </source>
</reference>
<proteinExistence type="predicted"/>
<reference evidence="1" key="2">
    <citation type="journal article" date="2020" name="Nat. Commun.">
        <title>Large-scale genome sequencing of mycorrhizal fungi provides insights into the early evolution of symbiotic traits.</title>
        <authorList>
            <person name="Miyauchi S."/>
            <person name="Kiss E."/>
            <person name="Kuo A."/>
            <person name="Drula E."/>
            <person name="Kohler A."/>
            <person name="Sanchez-Garcia M."/>
            <person name="Morin E."/>
            <person name="Andreopoulos B."/>
            <person name="Barry K.W."/>
            <person name="Bonito G."/>
            <person name="Buee M."/>
            <person name="Carver A."/>
            <person name="Chen C."/>
            <person name="Cichocki N."/>
            <person name="Clum A."/>
            <person name="Culley D."/>
            <person name="Crous P.W."/>
            <person name="Fauchery L."/>
            <person name="Girlanda M."/>
            <person name="Hayes R.D."/>
            <person name="Keri Z."/>
            <person name="LaButti K."/>
            <person name="Lipzen A."/>
            <person name="Lombard V."/>
            <person name="Magnuson J."/>
            <person name="Maillard F."/>
            <person name="Murat C."/>
            <person name="Nolan M."/>
            <person name="Ohm R.A."/>
            <person name="Pangilinan J."/>
            <person name="Pereira M.F."/>
            <person name="Perotto S."/>
            <person name="Peter M."/>
            <person name="Pfister S."/>
            <person name="Riley R."/>
            <person name="Sitrit Y."/>
            <person name="Stielow J.B."/>
            <person name="Szollosi G."/>
            <person name="Zifcakova L."/>
            <person name="Stursova M."/>
            <person name="Spatafora J.W."/>
            <person name="Tedersoo L."/>
            <person name="Vaario L.M."/>
            <person name="Yamada A."/>
            <person name="Yan M."/>
            <person name="Wang P."/>
            <person name="Xu J."/>
            <person name="Bruns T."/>
            <person name="Baldrian P."/>
            <person name="Vilgalys R."/>
            <person name="Dunand C."/>
            <person name="Henrissat B."/>
            <person name="Grigoriev I.V."/>
            <person name="Hibbett D."/>
            <person name="Nagy L.G."/>
            <person name="Martin F.M."/>
        </authorList>
    </citation>
    <scope>NUCLEOTIDE SEQUENCE</scope>
    <source>
        <strain evidence="1">P2</strain>
    </source>
</reference>